<dbReference type="InterPro" id="IPR023885">
    <property type="entry name" value="4Fe4S-binding_SPASM_dom"/>
</dbReference>
<dbReference type="Gene3D" id="3.20.20.70">
    <property type="entry name" value="Aldolase class I"/>
    <property type="match status" value="1"/>
</dbReference>
<keyword evidence="3" id="KW-0408">Iron</keyword>
<dbReference type="InterPro" id="IPR050377">
    <property type="entry name" value="Radical_SAM_PqqE_MftC-like"/>
</dbReference>
<proteinExistence type="predicted"/>
<dbReference type="SFLD" id="SFLDG01386">
    <property type="entry name" value="main_SPASM_domain-containing"/>
    <property type="match status" value="1"/>
</dbReference>
<dbReference type="GO" id="GO:0046872">
    <property type="term" value="F:metal ion binding"/>
    <property type="evidence" value="ECO:0007669"/>
    <property type="project" value="UniProtKB-KW"/>
</dbReference>
<protein>
    <submittedName>
        <fullName evidence="6">Radical SAM protein</fullName>
    </submittedName>
</protein>
<dbReference type="PANTHER" id="PTHR11228">
    <property type="entry name" value="RADICAL SAM DOMAIN PROTEIN"/>
    <property type="match status" value="1"/>
</dbReference>
<keyword evidence="4" id="KW-0411">Iron-sulfur</keyword>
<evidence type="ECO:0000256" key="1">
    <source>
        <dbReference type="ARBA" id="ARBA00022691"/>
    </source>
</evidence>
<dbReference type="SFLD" id="SFLDS00029">
    <property type="entry name" value="Radical_SAM"/>
    <property type="match status" value="1"/>
</dbReference>
<dbReference type="Proteomes" id="UP001199319">
    <property type="component" value="Unassembled WGS sequence"/>
</dbReference>
<dbReference type="Pfam" id="PF13186">
    <property type="entry name" value="SPASM"/>
    <property type="match status" value="1"/>
</dbReference>
<dbReference type="InterPro" id="IPR006638">
    <property type="entry name" value="Elp3/MiaA/NifB-like_rSAM"/>
</dbReference>
<dbReference type="GO" id="GO:0006783">
    <property type="term" value="P:heme biosynthetic process"/>
    <property type="evidence" value="ECO:0007669"/>
    <property type="project" value="TreeGrafter"/>
</dbReference>
<dbReference type="RefSeq" id="WP_302930280.1">
    <property type="nucleotide sequence ID" value="NZ_JAJEPW010000122.1"/>
</dbReference>
<dbReference type="GO" id="GO:0003824">
    <property type="term" value="F:catalytic activity"/>
    <property type="evidence" value="ECO:0007669"/>
    <property type="project" value="InterPro"/>
</dbReference>
<evidence type="ECO:0000313" key="6">
    <source>
        <dbReference type="EMBL" id="MCC2131182.1"/>
    </source>
</evidence>
<dbReference type="CDD" id="cd01335">
    <property type="entry name" value="Radical_SAM"/>
    <property type="match status" value="1"/>
</dbReference>
<dbReference type="InterPro" id="IPR007197">
    <property type="entry name" value="rSAM"/>
</dbReference>
<keyword evidence="1" id="KW-0949">S-adenosyl-L-methionine</keyword>
<evidence type="ECO:0000256" key="4">
    <source>
        <dbReference type="ARBA" id="ARBA00023014"/>
    </source>
</evidence>
<dbReference type="Pfam" id="PF04055">
    <property type="entry name" value="Radical_SAM"/>
    <property type="match status" value="1"/>
</dbReference>
<dbReference type="GO" id="GO:0051536">
    <property type="term" value="F:iron-sulfur cluster binding"/>
    <property type="evidence" value="ECO:0007669"/>
    <property type="project" value="UniProtKB-KW"/>
</dbReference>
<evidence type="ECO:0000259" key="5">
    <source>
        <dbReference type="PROSITE" id="PS51918"/>
    </source>
</evidence>
<dbReference type="PANTHER" id="PTHR11228:SF7">
    <property type="entry name" value="PQQA PEPTIDE CYCLASE"/>
    <property type="match status" value="1"/>
</dbReference>
<feature type="domain" description="Radical SAM core" evidence="5">
    <location>
        <begin position="147"/>
        <end position="367"/>
    </location>
</feature>
<keyword evidence="2" id="KW-0479">Metal-binding</keyword>
<sequence>MAKMTWLERRYRRSRLDYVRHITIDPRGPGVVRIHMIPPRTEDPADPFLLLLNGAQLVPLNLSWAILLANFMDQLEPWSGREIGEQDWQSMLSAAVKATRRTYPGTGKAVLLGDLELMLRSIVAIARGQEPPAEVGALSLGEYAGRMSAPHRMDLMISAMTREGRWHCNQKCLHCYAAGQTLGETPELTTDQWRELLEKLRRANIPQVTFTGGEPTLRPDLPELVEAAQWFVTRLNTNGRLLTPELCRSLSEASLDSVQVTLYDARRDVHNALVGAEGFDDTVQGIRNAAAAGLIVSVNTPLCSLNRDYAETLRFVHGLGVRYVTCSGLIPTGSAAGEESRATRLSQEELTDILRRAAETAHGLGMELDFTSPGWLPEEALRDMGLHLIPSCGACLSNMALAPDGTVLPCQSWLEGPGLGNLLTDDWRGIWDGEPCRRIRAESAKMEHICQLRQEGGC</sequence>
<dbReference type="SFLD" id="SFLDG01067">
    <property type="entry name" value="SPASM/twitch_domain_containing"/>
    <property type="match status" value="1"/>
</dbReference>
<evidence type="ECO:0000256" key="2">
    <source>
        <dbReference type="ARBA" id="ARBA00022723"/>
    </source>
</evidence>
<dbReference type="SUPFAM" id="SSF102114">
    <property type="entry name" value="Radical SAM enzymes"/>
    <property type="match status" value="1"/>
</dbReference>
<evidence type="ECO:0000256" key="3">
    <source>
        <dbReference type="ARBA" id="ARBA00023004"/>
    </source>
</evidence>
<comment type="caution">
    <text evidence="6">The sequence shown here is derived from an EMBL/GenBank/DDBJ whole genome shotgun (WGS) entry which is preliminary data.</text>
</comment>
<evidence type="ECO:0000313" key="7">
    <source>
        <dbReference type="Proteomes" id="UP001199319"/>
    </source>
</evidence>
<organism evidence="6 7">
    <name type="scientific">Brotocaccenecus cirricatena</name>
    <dbReference type="NCBI Taxonomy" id="3064195"/>
    <lineage>
        <taxon>Bacteria</taxon>
        <taxon>Bacillati</taxon>
        <taxon>Bacillota</taxon>
        <taxon>Clostridia</taxon>
        <taxon>Eubacteriales</taxon>
        <taxon>Oscillospiraceae</taxon>
        <taxon>Brotocaccenecus</taxon>
    </lineage>
</organism>
<dbReference type="SMART" id="SM00729">
    <property type="entry name" value="Elp3"/>
    <property type="match status" value="1"/>
</dbReference>
<accession>A0AAE3DFL9</accession>
<dbReference type="InterPro" id="IPR013785">
    <property type="entry name" value="Aldolase_TIM"/>
</dbReference>
<dbReference type="InterPro" id="IPR058240">
    <property type="entry name" value="rSAM_sf"/>
</dbReference>
<dbReference type="EMBL" id="JAJEPW010000122">
    <property type="protein sequence ID" value="MCC2131182.1"/>
    <property type="molecule type" value="Genomic_DNA"/>
</dbReference>
<dbReference type="CDD" id="cd21109">
    <property type="entry name" value="SPASM"/>
    <property type="match status" value="1"/>
</dbReference>
<dbReference type="AlphaFoldDB" id="A0AAE3DFL9"/>
<name>A0AAE3DFL9_9FIRM</name>
<gene>
    <name evidence="6" type="ORF">LKD37_17075</name>
</gene>
<keyword evidence="7" id="KW-1185">Reference proteome</keyword>
<dbReference type="PROSITE" id="PS51918">
    <property type="entry name" value="RADICAL_SAM"/>
    <property type="match status" value="1"/>
</dbReference>
<reference evidence="6" key="1">
    <citation type="submission" date="2021-10" db="EMBL/GenBank/DDBJ databases">
        <title>Anaerobic single-cell dispensing facilitates the cultivation of human gut bacteria.</title>
        <authorList>
            <person name="Afrizal A."/>
        </authorList>
    </citation>
    <scope>NUCLEOTIDE SEQUENCE</scope>
    <source>
        <strain evidence="6">CLA-AA-H272</strain>
    </source>
</reference>